<name>A0A395JML4_9GAMM</name>
<dbReference type="EMBL" id="QNRT01000001">
    <property type="protein sequence ID" value="RBP52789.1"/>
    <property type="molecule type" value="Genomic_DNA"/>
</dbReference>
<dbReference type="SUPFAM" id="SSF47240">
    <property type="entry name" value="Ferritin-like"/>
    <property type="match status" value="1"/>
</dbReference>
<comment type="caution">
    <text evidence="1">The sequence shown here is derived from an EMBL/GenBank/DDBJ whole genome shotgun (WGS) entry which is preliminary data.</text>
</comment>
<sequence length="265" mass="30040">MPNINQQLFQLIMEVDPEAKRCGVQALTFSNAELEAASDDQPPQPIAQPGYPSALALVAPRDLPRRGIQAQTGRNILMHSIAHIEYNAIHLALDAAYRFRQQAVEFYQDWLFVARDEARHFGLVNDYLKQNDCEYGAYPAHNGLWSMTVQTAHDVLDRMALVPRVLEARGLDVSPAMIKRLDSVGDTQAADILRIIYQDEIEHVRIGSKWFNYHCEQRGIAPRIAFQNLIKQHFHGVVRGPFNIAARLQAGFDQQELDDLINNSK</sequence>
<dbReference type="PANTHER" id="PTHR42782">
    <property type="entry name" value="SI:CH73-314G15.3"/>
    <property type="match status" value="1"/>
</dbReference>
<dbReference type="RefSeq" id="WP_113952410.1">
    <property type="nucleotide sequence ID" value="NZ_QNRT01000001.1"/>
</dbReference>
<gene>
    <name evidence="1" type="ORF">DFR28_101173</name>
</gene>
<dbReference type="Pfam" id="PF04305">
    <property type="entry name" value="DUF455"/>
    <property type="match status" value="1"/>
</dbReference>
<dbReference type="AlphaFoldDB" id="A0A395JML4"/>
<dbReference type="PANTHER" id="PTHR42782:SF4">
    <property type="entry name" value="DUF455 DOMAIN-CONTAINING PROTEIN"/>
    <property type="match status" value="1"/>
</dbReference>
<dbReference type="CDD" id="cd00657">
    <property type="entry name" value="Ferritin_like"/>
    <property type="match status" value="1"/>
</dbReference>
<dbReference type="PIRSF" id="PIRSF012318">
    <property type="entry name" value="UCP012318"/>
    <property type="match status" value="1"/>
</dbReference>
<evidence type="ECO:0000313" key="2">
    <source>
        <dbReference type="Proteomes" id="UP000253083"/>
    </source>
</evidence>
<organism evidence="1 2">
    <name type="scientific">Arenicella xantha</name>
    <dbReference type="NCBI Taxonomy" id="644221"/>
    <lineage>
        <taxon>Bacteria</taxon>
        <taxon>Pseudomonadati</taxon>
        <taxon>Pseudomonadota</taxon>
        <taxon>Gammaproteobacteria</taxon>
        <taxon>Arenicellales</taxon>
        <taxon>Arenicellaceae</taxon>
        <taxon>Arenicella</taxon>
    </lineage>
</organism>
<dbReference type="InParanoid" id="A0A395JML4"/>
<accession>A0A395JML4</accession>
<keyword evidence="2" id="KW-1185">Reference proteome</keyword>
<dbReference type="Proteomes" id="UP000253083">
    <property type="component" value="Unassembled WGS sequence"/>
</dbReference>
<evidence type="ECO:0000313" key="1">
    <source>
        <dbReference type="EMBL" id="RBP52789.1"/>
    </source>
</evidence>
<dbReference type="OrthoDB" id="9778629at2"/>
<dbReference type="InterPro" id="IPR007402">
    <property type="entry name" value="DUF455"/>
</dbReference>
<protein>
    <submittedName>
        <fullName evidence="1">Uncharacterized ferritin-like protein (DUF455 family)</fullName>
    </submittedName>
</protein>
<dbReference type="InterPro" id="IPR011197">
    <property type="entry name" value="UCP012318"/>
</dbReference>
<reference evidence="1 2" key="1">
    <citation type="submission" date="2018-06" db="EMBL/GenBank/DDBJ databases">
        <title>Genomic Encyclopedia of Type Strains, Phase IV (KMG-IV): sequencing the most valuable type-strain genomes for metagenomic binning, comparative biology and taxonomic classification.</title>
        <authorList>
            <person name="Goeker M."/>
        </authorList>
    </citation>
    <scope>NUCLEOTIDE SEQUENCE [LARGE SCALE GENOMIC DNA]</scope>
    <source>
        <strain evidence="1 2">DSM 24032</strain>
    </source>
</reference>
<proteinExistence type="predicted"/>
<dbReference type="InterPro" id="IPR009078">
    <property type="entry name" value="Ferritin-like_SF"/>
</dbReference>